<accession>A0AAD5C7N3</accession>
<dbReference type="Proteomes" id="UP001206925">
    <property type="component" value="Unassembled WGS sequence"/>
</dbReference>
<proteinExistence type="predicted"/>
<gene>
    <name evidence="2" type="ORF">M8C21_028061</name>
</gene>
<evidence type="ECO:0000313" key="3">
    <source>
        <dbReference type="Proteomes" id="UP001206925"/>
    </source>
</evidence>
<feature type="non-terminal residue" evidence="2">
    <location>
        <position position="1"/>
    </location>
</feature>
<evidence type="ECO:0000256" key="1">
    <source>
        <dbReference type="SAM" id="SignalP"/>
    </source>
</evidence>
<keyword evidence="3" id="KW-1185">Reference proteome</keyword>
<evidence type="ECO:0000313" key="2">
    <source>
        <dbReference type="EMBL" id="KAI7736582.1"/>
    </source>
</evidence>
<reference evidence="2" key="1">
    <citation type="submission" date="2022-06" db="EMBL/GenBank/DDBJ databases">
        <title>Uncovering the hologenomic basis of an extraordinary plant invasion.</title>
        <authorList>
            <person name="Bieker V.C."/>
            <person name="Martin M.D."/>
            <person name="Gilbert T."/>
            <person name="Hodgins K."/>
            <person name="Battlay P."/>
            <person name="Petersen B."/>
            <person name="Wilson J."/>
        </authorList>
    </citation>
    <scope>NUCLEOTIDE SEQUENCE</scope>
    <source>
        <strain evidence="2">AA19_3_7</strain>
        <tissue evidence="2">Leaf</tissue>
    </source>
</reference>
<feature type="signal peptide" evidence="1">
    <location>
        <begin position="1"/>
        <end position="24"/>
    </location>
</feature>
<feature type="chain" id="PRO_5042147653" evidence="1">
    <location>
        <begin position="25"/>
        <end position="215"/>
    </location>
</feature>
<comment type="caution">
    <text evidence="2">The sequence shown here is derived from an EMBL/GenBank/DDBJ whole genome shotgun (WGS) entry which is preliminary data.</text>
</comment>
<protein>
    <submittedName>
        <fullName evidence="2">Uncharacterized protein</fullName>
    </submittedName>
</protein>
<organism evidence="2 3">
    <name type="scientific">Ambrosia artemisiifolia</name>
    <name type="common">Common ragweed</name>
    <dbReference type="NCBI Taxonomy" id="4212"/>
    <lineage>
        <taxon>Eukaryota</taxon>
        <taxon>Viridiplantae</taxon>
        <taxon>Streptophyta</taxon>
        <taxon>Embryophyta</taxon>
        <taxon>Tracheophyta</taxon>
        <taxon>Spermatophyta</taxon>
        <taxon>Magnoliopsida</taxon>
        <taxon>eudicotyledons</taxon>
        <taxon>Gunneridae</taxon>
        <taxon>Pentapetalae</taxon>
        <taxon>asterids</taxon>
        <taxon>campanulids</taxon>
        <taxon>Asterales</taxon>
        <taxon>Asteraceae</taxon>
        <taxon>Asteroideae</taxon>
        <taxon>Heliantheae alliance</taxon>
        <taxon>Heliantheae</taxon>
        <taxon>Ambrosia</taxon>
    </lineage>
</organism>
<dbReference type="EMBL" id="JAMZMK010009236">
    <property type="protein sequence ID" value="KAI7736582.1"/>
    <property type="molecule type" value="Genomic_DNA"/>
</dbReference>
<name>A0AAD5C7N3_AMBAR</name>
<keyword evidence="1" id="KW-0732">Signal</keyword>
<dbReference type="AlphaFoldDB" id="A0AAD5C7N3"/>
<sequence length="215" mass="23502">SASFLTFVFIFSATILYNPPPALYWSSPPPPAIQHQHQPTCCIPRFASFSFARFPQASPISKRFQRHTHQVPLNPFRSTWEKGGFSTCKTWTCTICLPPKMCNIRSESLIVVRSTPGGATAPVEDERRHNSVLLHAYVEGGEDVDSGAASRPTLSVTPLTKSFEHQAVAETCDNTYVEGGEIVDSGAASRATMSVTRLTKSCERQAVAATRDIGI</sequence>